<evidence type="ECO:0000256" key="1">
    <source>
        <dbReference type="SAM" id="MobiDB-lite"/>
    </source>
</evidence>
<organism evidence="2 3">
    <name type="scientific">Heterorhabditis bacteriophora</name>
    <name type="common">Entomopathogenic nematode worm</name>
    <dbReference type="NCBI Taxonomy" id="37862"/>
    <lineage>
        <taxon>Eukaryota</taxon>
        <taxon>Metazoa</taxon>
        <taxon>Ecdysozoa</taxon>
        <taxon>Nematoda</taxon>
        <taxon>Chromadorea</taxon>
        <taxon>Rhabditida</taxon>
        <taxon>Rhabditina</taxon>
        <taxon>Rhabditomorpha</taxon>
        <taxon>Strongyloidea</taxon>
        <taxon>Heterorhabditidae</taxon>
        <taxon>Heterorhabditis</taxon>
    </lineage>
</organism>
<feature type="compositionally biased region" description="Basic and acidic residues" evidence="1">
    <location>
        <begin position="517"/>
        <end position="527"/>
    </location>
</feature>
<feature type="region of interest" description="Disordered" evidence="1">
    <location>
        <begin position="517"/>
        <end position="540"/>
    </location>
</feature>
<name>A0A1I7X1F6_HETBA</name>
<evidence type="ECO:0000313" key="2">
    <source>
        <dbReference type="Proteomes" id="UP000095283"/>
    </source>
</evidence>
<dbReference type="InterPro" id="IPR016024">
    <property type="entry name" value="ARM-type_fold"/>
</dbReference>
<feature type="region of interest" description="Disordered" evidence="1">
    <location>
        <begin position="481"/>
        <end position="504"/>
    </location>
</feature>
<protein>
    <submittedName>
        <fullName evidence="3">Rap-GAP domain-containing protein</fullName>
    </submittedName>
</protein>
<dbReference type="Proteomes" id="UP000095283">
    <property type="component" value="Unplaced"/>
</dbReference>
<keyword evidence="2" id="KW-1185">Reference proteome</keyword>
<dbReference type="AlphaFoldDB" id="A0A1I7X1F6"/>
<dbReference type="SUPFAM" id="SSF48371">
    <property type="entry name" value="ARM repeat"/>
    <property type="match status" value="1"/>
</dbReference>
<sequence length="632" mass="72976">MHIFIAIIFCIFQRNQRLLVPRIHSKRPRLYVRREAEELVVHQLRKMDVHGAVVNDSLCEYRLVSVIAKLVSEGLLNNEILSTFVHRKFILLIEPPVSVTCLAKELTRDGNACDVARELIALDMPHFHSHFVHQAISNTSVRIGFSRFLESINEQEVDLPGATSLATLLISYAANDNNLIDEEVYRRCPRLVEQLVTNLCTHFLENCKLLFSVPMHKTTYERRAYKVNSIAEYLKQKYIPDYQFDSNLAYNEGLSDFSNVSGFIAVLYGFWETSSSVNSTHRFYMQRLFAYNKLYLTHRPVKFFRNNASWILLVWSIYNYITQNYLERTILLENCISIRAAKGQDDLPYIRLQMKDKTVFQLASPKLLKLTDILSKVTFPKKYITLAPSTSLESPTSDVEEIKFFNEYPVLLLPLTLNRDRSIAEGNYTLEFSKFLILKNGSSVEQTFHYSDLIWVATGDHCLGFENNYDRHYHPVRTLTGDSSDTSIPSTLKSQSSIEQSLTSEPMNISLDENRINENSTVDRPDQNVKNLQPTKDQGKKDSKFLGFIRRNSKKMKSDGNRTDFEENADGEWLKYDLLSRLQTPITTDTKLPMIPNSEAAQLFKKELEQTIAQNKAHNTSIFILDIISRFY</sequence>
<reference evidence="3" key="1">
    <citation type="submission" date="2016-11" db="UniProtKB">
        <authorList>
            <consortium name="WormBaseParasite"/>
        </authorList>
    </citation>
    <scope>IDENTIFICATION</scope>
</reference>
<evidence type="ECO:0000313" key="3">
    <source>
        <dbReference type="WBParaSite" id="Hba_11265"/>
    </source>
</evidence>
<dbReference type="WBParaSite" id="Hba_11265">
    <property type="protein sequence ID" value="Hba_11265"/>
    <property type="gene ID" value="Hba_11265"/>
</dbReference>
<accession>A0A1I7X1F6</accession>
<proteinExistence type="predicted"/>